<name>A0A9W6GKB9_9FUSO</name>
<evidence type="ECO:0000313" key="2">
    <source>
        <dbReference type="EMBL" id="GLI56724.1"/>
    </source>
</evidence>
<keyword evidence="1" id="KW-0812">Transmembrane</keyword>
<evidence type="ECO:0000256" key="1">
    <source>
        <dbReference type="SAM" id="Phobius"/>
    </source>
</evidence>
<keyword evidence="3" id="KW-1185">Reference proteome</keyword>
<sequence length="82" mass="9388">MLGLLVALTMSDRRKDITEQDFRYTRTGPLIVWAVIIMALLCWATSDNFNGYIGWAGAAITGVIYMLDNIQANKKFLKYLRR</sequence>
<dbReference type="AlphaFoldDB" id="A0A9W6GKB9"/>
<proteinExistence type="predicted"/>
<dbReference type="RefSeq" id="WP_281836047.1">
    <property type="nucleotide sequence ID" value="NZ_BSDY01000010.1"/>
</dbReference>
<feature type="transmembrane region" description="Helical" evidence="1">
    <location>
        <begin position="30"/>
        <end position="46"/>
    </location>
</feature>
<keyword evidence="1" id="KW-0472">Membrane</keyword>
<feature type="transmembrane region" description="Helical" evidence="1">
    <location>
        <begin position="52"/>
        <end position="72"/>
    </location>
</feature>
<comment type="caution">
    <text evidence="2">The sequence shown here is derived from an EMBL/GenBank/DDBJ whole genome shotgun (WGS) entry which is preliminary data.</text>
</comment>
<dbReference type="Proteomes" id="UP001144471">
    <property type="component" value="Unassembled WGS sequence"/>
</dbReference>
<reference evidence="2" key="1">
    <citation type="submission" date="2022-12" db="EMBL/GenBank/DDBJ databases">
        <title>Reference genome sequencing for broad-spectrum identification of bacterial and archaeal isolates by mass spectrometry.</title>
        <authorList>
            <person name="Sekiguchi Y."/>
            <person name="Tourlousse D.M."/>
        </authorList>
    </citation>
    <scope>NUCLEOTIDE SEQUENCE</scope>
    <source>
        <strain evidence="2">10succ1</strain>
    </source>
</reference>
<protein>
    <submittedName>
        <fullName evidence="2">Uncharacterized protein</fullName>
    </submittedName>
</protein>
<evidence type="ECO:0000313" key="3">
    <source>
        <dbReference type="Proteomes" id="UP001144471"/>
    </source>
</evidence>
<gene>
    <name evidence="2" type="ORF">PM10SUCC1_22380</name>
</gene>
<organism evidence="2 3">
    <name type="scientific">Propionigenium maris DSM 9537</name>
    <dbReference type="NCBI Taxonomy" id="1123000"/>
    <lineage>
        <taxon>Bacteria</taxon>
        <taxon>Fusobacteriati</taxon>
        <taxon>Fusobacteriota</taxon>
        <taxon>Fusobacteriia</taxon>
        <taxon>Fusobacteriales</taxon>
        <taxon>Fusobacteriaceae</taxon>
        <taxon>Propionigenium</taxon>
    </lineage>
</organism>
<accession>A0A9W6GKB9</accession>
<keyword evidence="1" id="KW-1133">Transmembrane helix</keyword>
<dbReference type="EMBL" id="BSDY01000010">
    <property type="protein sequence ID" value="GLI56724.1"/>
    <property type="molecule type" value="Genomic_DNA"/>
</dbReference>